<dbReference type="GO" id="GO:0032543">
    <property type="term" value="P:mitochondrial translation"/>
    <property type="evidence" value="ECO:0007669"/>
    <property type="project" value="TreeGrafter"/>
</dbReference>
<dbReference type="Pfam" id="PF00133">
    <property type="entry name" value="tRNA-synt_1"/>
    <property type="match status" value="1"/>
</dbReference>
<dbReference type="Pfam" id="PF09334">
    <property type="entry name" value="tRNA-synt_1g"/>
    <property type="match status" value="1"/>
</dbReference>
<dbReference type="InterPro" id="IPR033140">
    <property type="entry name" value="Lipase_GDXG_put_SER_AS"/>
</dbReference>
<evidence type="ECO:0000256" key="7">
    <source>
        <dbReference type="ARBA" id="ARBA00023146"/>
    </source>
</evidence>
<dbReference type="InterPro" id="IPR002300">
    <property type="entry name" value="aa-tRNA-synth_Ia"/>
</dbReference>
<evidence type="ECO:0000313" key="18">
    <source>
        <dbReference type="Proteomes" id="UP000701801"/>
    </source>
</evidence>
<reference evidence="17" key="1">
    <citation type="submission" date="2021-07" db="EMBL/GenBank/DDBJ databases">
        <authorList>
            <person name="Durling M."/>
        </authorList>
    </citation>
    <scope>NUCLEOTIDE SEQUENCE</scope>
</reference>
<evidence type="ECO:0000256" key="9">
    <source>
        <dbReference type="ARBA" id="ARBA00047469"/>
    </source>
</evidence>
<evidence type="ECO:0000259" key="12">
    <source>
        <dbReference type="Pfam" id="PF00133"/>
    </source>
</evidence>
<organism evidence="17 18">
    <name type="scientific">Hymenoscyphus albidus</name>
    <dbReference type="NCBI Taxonomy" id="595503"/>
    <lineage>
        <taxon>Eukaryota</taxon>
        <taxon>Fungi</taxon>
        <taxon>Dikarya</taxon>
        <taxon>Ascomycota</taxon>
        <taxon>Pezizomycotina</taxon>
        <taxon>Leotiomycetes</taxon>
        <taxon>Helotiales</taxon>
        <taxon>Helotiaceae</taxon>
        <taxon>Hymenoscyphus</taxon>
    </lineage>
</organism>
<dbReference type="InterPro" id="IPR001412">
    <property type="entry name" value="aa-tRNA-synth_I_CS"/>
</dbReference>
<dbReference type="Proteomes" id="UP000701801">
    <property type="component" value="Unassembled WGS sequence"/>
</dbReference>
<proteinExistence type="inferred from homology"/>
<dbReference type="InterPro" id="IPR015413">
    <property type="entry name" value="Methionyl/Leucyl_tRNA_Synth"/>
</dbReference>
<dbReference type="Pfam" id="PF13603">
    <property type="entry name" value="tRNA-synt_1_2"/>
    <property type="match status" value="1"/>
</dbReference>
<feature type="region of interest" description="Disordered" evidence="11">
    <location>
        <begin position="1216"/>
        <end position="1238"/>
    </location>
</feature>
<feature type="domain" description="Aminoacyl-tRNA synthetase class Ia" evidence="12">
    <location>
        <begin position="537"/>
        <end position="658"/>
    </location>
</feature>
<evidence type="ECO:0000256" key="1">
    <source>
        <dbReference type="ARBA" id="ARBA00005594"/>
    </source>
</evidence>
<comment type="catalytic activity">
    <reaction evidence="9">
        <text>tRNA(Leu) + L-leucine + ATP = L-leucyl-tRNA(Leu) + AMP + diphosphate</text>
        <dbReference type="Rhea" id="RHEA:11688"/>
        <dbReference type="Rhea" id="RHEA-COMP:9613"/>
        <dbReference type="Rhea" id="RHEA-COMP:9622"/>
        <dbReference type="ChEBI" id="CHEBI:30616"/>
        <dbReference type="ChEBI" id="CHEBI:33019"/>
        <dbReference type="ChEBI" id="CHEBI:57427"/>
        <dbReference type="ChEBI" id="CHEBI:78442"/>
        <dbReference type="ChEBI" id="CHEBI:78494"/>
        <dbReference type="ChEBI" id="CHEBI:456215"/>
        <dbReference type="EC" id="6.1.1.4"/>
    </reaction>
</comment>
<dbReference type="Gene3D" id="3.40.50.1820">
    <property type="entry name" value="alpha/beta hydrolase"/>
    <property type="match status" value="1"/>
</dbReference>
<dbReference type="InterPro" id="IPR025709">
    <property type="entry name" value="Leu_tRNA-synth_edit"/>
</dbReference>
<keyword evidence="18" id="KW-1185">Reference proteome</keyword>
<dbReference type="GO" id="GO:0005739">
    <property type="term" value="C:mitochondrion"/>
    <property type="evidence" value="ECO:0007669"/>
    <property type="project" value="TreeGrafter"/>
</dbReference>
<dbReference type="FunFam" id="1.10.730.10:FF:000002">
    <property type="entry name" value="Leucine--tRNA ligase"/>
    <property type="match status" value="1"/>
</dbReference>
<evidence type="ECO:0000256" key="8">
    <source>
        <dbReference type="ARBA" id="ARBA00030520"/>
    </source>
</evidence>
<name>A0A9N9LLT7_9HELO</name>
<evidence type="ECO:0000256" key="10">
    <source>
        <dbReference type="PROSITE-ProRule" id="PRU10038"/>
    </source>
</evidence>
<feature type="region of interest" description="Disordered" evidence="11">
    <location>
        <begin position="41"/>
        <end position="74"/>
    </location>
</feature>
<dbReference type="CDD" id="cd00812">
    <property type="entry name" value="LeuRS_core"/>
    <property type="match status" value="1"/>
</dbReference>
<dbReference type="InterPro" id="IPR029058">
    <property type="entry name" value="AB_hydrolase_fold"/>
</dbReference>
<dbReference type="SUPFAM" id="SSF52374">
    <property type="entry name" value="Nucleotidylyl transferase"/>
    <property type="match status" value="1"/>
</dbReference>
<dbReference type="EC" id="6.1.1.4" evidence="2"/>
<sequence>MLSIHTQIRHRLRCSGSGSQCLGRSLSARPNYFEYTRRRALAKDSNDTDAEPAHHGRSEAPADPTINQPPPALDLPRLDVKWQEIWQTRARRRMRKSQDETLTKSQRLDALRKEQYQDRRNARDRLVRGLATPEAKRKEKKYILPMFPYPSGDLHLGHLRVYTISDVLSRFHRMKGYDVMHPIGWDAFGLPAENAAIERGIDPASWTKQNIEKMRKQLEAMNGKWDWDREFATCDPAFYKHTQRLFLLLHENGLAYQAESLVNYDPIDKTVLANEQVDANGNSWRSGAKVEKRMLKQWFFKISEFRQHLLDDLEFLSKDEAWPEKVLTMQKNWIGRSQGARIKFPVTAFDQETHTDIEVFTTRPDTLFGVQYLALASTHPMVKELAKTDVELQAFLDSIPALPPDSKVGYLLPNIQATNPLAGEEDAPEPIKASLPIFIAPYVLGDYGDGAVMGVPGHDVRDHGFWKHNRYDEPIRTVITSSPDESTIIERQPFLPQGLLTSHGGNYAGQTSANASDMILKVLEAKGLGKAAETWRLRDWLVSRQRYWGTPIPVIHCDDCGPVPVPAHQLPVKLPPVQEHWKRGKPGNPLEEDSKWYTTSCPKCGNTAKRDTDTMDTFVDSSWYFMRFPDSSNNHIPFSPAAAEKCLPVDIYIGGVEHAILHLLYARFISKFIAKTGSWSTGWVPGPRRKRITRVTKSWPTGWGPEYRGEPFKRVLTQGMVHGKTYSDPLTGRFLKPDECTITNSKPIMNATGMAPNVSFEKMSKSKYNGVDPTVFMNKYGADATRAHILFQAPVGEVLEWDEQKISGVTRWLNRIYDFLQQHLRPRLAERERYVPITHFNPKLYFMGRSDCRSAFYEIPHDEYRRLTSVENRTSREKLYEEISRVVLPEIQATDEENRKLWRVVQETIINVTASYNNGYSLNTVISDLMTLTNAILDTSKPRDLVFEYQATVALIKMMAPITPAFAEECWETSSLKLANKIKTKKVDPDLLVFSIAEAPFPEPDGTYEFLAPKTRPCAVQVNGKLKFVVILGIPPEGLADEQLEKWVVDCVLESEEGKERLCGGDGKGAVNVKAAKKVIVVQHGKGVNFVLRRTPTSPTPADKPPIPDIHFNSTPSTHPADFATMASTLSSEQIDIINRTRDACRGQTTISQLQNITSTEREVKDSSPVSRQTFFAPKDENNISQIIYNAIQALSTGNEKVEQVPLADVEIRWTGAPGAPSEETSTNAPVSERERYESVNRGVKHPLTIMYFIGGGFYPGDFHTPVKASSIVFAGDSAGANIASALIQLILSANNRGDKVLFNDKLDAIPLPAGMALLSAGLDMTYALGLKENVKYDIFHGEWSFQLPKFPACLLWPSDPPRSHIYSDKSIMCHPLVSPCIAPTWKGAPPMWLACGQEVMAGSVRLAAQVISQTGGQVVYEEYEEMPHDFAIMSENWPLALTGEWPQSIKCMDRWARACLAFFEGREVESKAVFVRTSGEEDGLQLGTLSSTDLQQSKEKMIERIEGWKDWTGITEATE</sequence>
<dbReference type="NCBIfam" id="TIGR00396">
    <property type="entry name" value="leuS_bact"/>
    <property type="match status" value="1"/>
</dbReference>
<dbReference type="InterPro" id="IPR013155">
    <property type="entry name" value="M/V/L/I-tRNA-synth_anticd-bd"/>
</dbReference>
<dbReference type="Gene3D" id="1.10.730.10">
    <property type="entry name" value="Isoleucyl-tRNA Synthetase, Domain 1"/>
    <property type="match status" value="2"/>
</dbReference>
<dbReference type="Pfam" id="PF08264">
    <property type="entry name" value="Anticodon_1"/>
    <property type="match status" value="1"/>
</dbReference>
<evidence type="ECO:0000256" key="2">
    <source>
        <dbReference type="ARBA" id="ARBA00013164"/>
    </source>
</evidence>
<dbReference type="InterPro" id="IPR014729">
    <property type="entry name" value="Rossmann-like_a/b/a_fold"/>
</dbReference>
<evidence type="ECO:0000259" key="13">
    <source>
        <dbReference type="Pfam" id="PF07859"/>
    </source>
</evidence>
<dbReference type="PROSITE" id="PS00178">
    <property type="entry name" value="AA_TRNA_LIGASE_I"/>
    <property type="match status" value="1"/>
</dbReference>
<dbReference type="Gene3D" id="3.10.20.590">
    <property type="match status" value="1"/>
</dbReference>
<evidence type="ECO:0000259" key="15">
    <source>
        <dbReference type="Pfam" id="PF09334"/>
    </source>
</evidence>
<dbReference type="PRINTS" id="PR00985">
    <property type="entry name" value="TRNASYNTHLEU"/>
</dbReference>
<keyword evidence="4" id="KW-0547">Nucleotide-binding</keyword>
<dbReference type="GO" id="GO:0002161">
    <property type="term" value="F:aminoacyl-tRNA deacylase activity"/>
    <property type="evidence" value="ECO:0007669"/>
    <property type="project" value="InterPro"/>
</dbReference>
<dbReference type="InterPro" id="IPR013094">
    <property type="entry name" value="AB_hydrolase_3"/>
</dbReference>
<evidence type="ECO:0000256" key="5">
    <source>
        <dbReference type="ARBA" id="ARBA00022840"/>
    </source>
</evidence>
<dbReference type="SUPFAM" id="SSF53474">
    <property type="entry name" value="alpha/beta-Hydrolases"/>
    <property type="match status" value="1"/>
</dbReference>
<comment type="caution">
    <text evidence="17">The sequence shown here is derived from an EMBL/GenBank/DDBJ whole genome shotgun (WGS) entry which is preliminary data.</text>
</comment>
<dbReference type="GO" id="GO:0006429">
    <property type="term" value="P:leucyl-tRNA aminoacylation"/>
    <property type="evidence" value="ECO:0007669"/>
    <property type="project" value="InterPro"/>
</dbReference>
<dbReference type="EMBL" id="CAJVRM010000116">
    <property type="protein sequence ID" value="CAG8974857.1"/>
    <property type="molecule type" value="Genomic_DNA"/>
</dbReference>
<dbReference type="InterPro" id="IPR009080">
    <property type="entry name" value="tRNAsynth_Ia_anticodon-bd"/>
</dbReference>
<dbReference type="SUPFAM" id="SSF47323">
    <property type="entry name" value="Anticodon-binding domain of a subclass of class I aminoacyl-tRNA synthetases"/>
    <property type="match status" value="1"/>
</dbReference>
<dbReference type="Pfam" id="PF07859">
    <property type="entry name" value="Abhydrolase_3"/>
    <property type="match status" value="1"/>
</dbReference>
<dbReference type="GO" id="GO:0004823">
    <property type="term" value="F:leucine-tRNA ligase activity"/>
    <property type="evidence" value="ECO:0007669"/>
    <property type="project" value="UniProtKB-EC"/>
</dbReference>
<feature type="domain" description="Alpha/beta hydrolase fold-3" evidence="13">
    <location>
        <begin position="1267"/>
        <end position="1432"/>
    </location>
</feature>
<dbReference type="InterPro" id="IPR002302">
    <property type="entry name" value="Leu-tRNA-ligase"/>
</dbReference>
<feature type="domain" description="Methionyl/Valyl/Leucyl/Isoleucyl-tRNA synthetase anticodon-binding" evidence="14">
    <location>
        <begin position="899"/>
        <end position="1028"/>
    </location>
</feature>
<keyword evidence="3" id="KW-0436">Ligase</keyword>
<feature type="region of interest" description="Disordered" evidence="11">
    <location>
        <begin position="93"/>
        <end position="123"/>
    </location>
</feature>
<comment type="similarity">
    <text evidence="1">Belongs to the class-I aminoacyl-tRNA synthetase family.</text>
</comment>
<dbReference type="SUPFAM" id="SSF50677">
    <property type="entry name" value="ValRS/IleRS/LeuRS editing domain"/>
    <property type="match status" value="1"/>
</dbReference>
<dbReference type="FunFam" id="3.90.740.10:FF:000034">
    <property type="entry name" value="Leucine--tRNA ligase, mitochondrial"/>
    <property type="match status" value="1"/>
</dbReference>
<dbReference type="HAMAP" id="MF_00049_B">
    <property type="entry name" value="Leu_tRNA_synth_B"/>
    <property type="match status" value="1"/>
</dbReference>
<protein>
    <recommendedName>
        <fullName evidence="2">leucine--tRNA ligase</fullName>
        <ecNumber evidence="2">6.1.1.4</ecNumber>
    </recommendedName>
    <alternativeName>
        <fullName evidence="8">Leucyl-tRNA synthetase</fullName>
    </alternativeName>
</protein>
<dbReference type="OrthoDB" id="15954at2759"/>
<feature type="compositionally biased region" description="Basic and acidic residues" evidence="11">
    <location>
        <begin position="96"/>
        <end position="123"/>
    </location>
</feature>
<evidence type="ECO:0000259" key="14">
    <source>
        <dbReference type="Pfam" id="PF08264"/>
    </source>
</evidence>
<accession>A0A9N9LLT7</accession>
<evidence type="ECO:0000313" key="17">
    <source>
        <dbReference type="EMBL" id="CAG8974857.1"/>
    </source>
</evidence>
<keyword evidence="5" id="KW-0067">ATP-binding</keyword>
<keyword evidence="6" id="KW-0648">Protein biosynthesis</keyword>
<feature type="compositionally biased region" description="Basic and acidic residues" evidence="11">
    <location>
        <begin position="41"/>
        <end position="60"/>
    </location>
</feature>
<gene>
    <name evidence="17" type="ORF">HYALB_00000472</name>
</gene>
<evidence type="ECO:0000256" key="3">
    <source>
        <dbReference type="ARBA" id="ARBA00022598"/>
    </source>
</evidence>
<evidence type="ECO:0000256" key="4">
    <source>
        <dbReference type="ARBA" id="ARBA00022741"/>
    </source>
</evidence>
<dbReference type="GO" id="GO:0005524">
    <property type="term" value="F:ATP binding"/>
    <property type="evidence" value="ECO:0007669"/>
    <property type="project" value="UniProtKB-KW"/>
</dbReference>
<feature type="active site" evidence="10">
    <location>
        <position position="1278"/>
    </location>
</feature>
<keyword evidence="7" id="KW-0030">Aminoacyl-tRNA synthetase</keyword>
<dbReference type="InterPro" id="IPR009008">
    <property type="entry name" value="Val/Leu/Ile-tRNA-synth_edit"/>
</dbReference>
<feature type="domain" description="Leucyl-tRNA synthetase editing" evidence="16">
    <location>
        <begin position="331"/>
        <end position="523"/>
    </location>
</feature>
<evidence type="ECO:0000256" key="11">
    <source>
        <dbReference type="SAM" id="MobiDB-lite"/>
    </source>
</evidence>
<dbReference type="PROSITE" id="PS01174">
    <property type="entry name" value="LIPASE_GDXG_SER"/>
    <property type="match status" value="1"/>
</dbReference>
<evidence type="ECO:0000259" key="16">
    <source>
        <dbReference type="Pfam" id="PF13603"/>
    </source>
</evidence>
<dbReference type="PANTHER" id="PTHR43740">
    <property type="entry name" value="LEUCYL-TRNA SYNTHETASE"/>
    <property type="match status" value="1"/>
</dbReference>
<dbReference type="Gene3D" id="3.40.50.620">
    <property type="entry name" value="HUPs"/>
    <property type="match status" value="2"/>
</dbReference>
<evidence type="ECO:0000256" key="6">
    <source>
        <dbReference type="ARBA" id="ARBA00022917"/>
    </source>
</evidence>
<feature type="domain" description="Methionyl/Leucyl tRNA synthetase" evidence="15">
    <location>
        <begin position="146"/>
        <end position="279"/>
    </location>
</feature>
<dbReference type="PANTHER" id="PTHR43740:SF2">
    <property type="entry name" value="LEUCINE--TRNA LIGASE, MITOCHONDRIAL"/>
    <property type="match status" value="1"/>
</dbReference>